<feature type="domain" description="RRM" evidence="4">
    <location>
        <begin position="181"/>
        <end position="276"/>
    </location>
</feature>
<sequence length="293" mass="33483">MSDAQTSTTTTISASPVPNNEDIVLETRLYLGNVDFNVTQEELIEQFKDFKIEKVDIPKRTVSGGRKFALGFAFINLDDADKLDQFIEKYNKTSFKDRIITVRRATAPVAKEDKPKRTAVKNKKNSKAANKKEDVKNTSEETTTTADEKKKSEEKPSKKTSKKPQQAKPRIPLSEGTPSTTTVYITNIDFNLDTKKLSDYLKNETSYKPTWVHVPTQKIPSYLLRSLKKKDVPIRYKSRGFAFVRFNTEAEQLNFIEEFNGKKINDREITAKPAIDMPETEAKENEEETPEEK</sequence>
<dbReference type="Gene3D" id="3.30.70.330">
    <property type="match status" value="2"/>
</dbReference>
<evidence type="ECO:0000313" key="5">
    <source>
        <dbReference type="EMBL" id="GMM32690.1"/>
    </source>
</evidence>
<dbReference type="Proteomes" id="UP001360560">
    <property type="component" value="Unassembled WGS sequence"/>
</dbReference>
<gene>
    <name evidence="5" type="ORF">DASC09_000150</name>
</gene>
<protein>
    <recommendedName>
        <fullName evidence="4">RRM domain-containing protein</fullName>
    </recommendedName>
</protein>
<proteinExistence type="predicted"/>
<dbReference type="SUPFAM" id="SSF54928">
    <property type="entry name" value="RNA-binding domain, RBD"/>
    <property type="match status" value="2"/>
</dbReference>
<dbReference type="InterPro" id="IPR000504">
    <property type="entry name" value="RRM_dom"/>
</dbReference>
<dbReference type="AlphaFoldDB" id="A0AAV5QE26"/>
<accession>A0AAV5QE26</accession>
<dbReference type="GO" id="GO:0005634">
    <property type="term" value="C:nucleus"/>
    <property type="evidence" value="ECO:0007669"/>
    <property type="project" value="TreeGrafter"/>
</dbReference>
<feature type="compositionally biased region" description="Basic and acidic residues" evidence="3">
    <location>
        <begin position="130"/>
        <end position="139"/>
    </location>
</feature>
<dbReference type="InterPro" id="IPR035979">
    <property type="entry name" value="RBD_domain_sf"/>
</dbReference>
<feature type="region of interest" description="Disordered" evidence="3">
    <location>
        <begin position="267"/>
        <end position="293"/>
    </location>
</feature>
<dbReference type="GeneID" id="90070669"/>
<dbReference type="Pfam" id="PF00076">
    <property type="entry name" value="RRM_1"/>
    <property type="match status" value="2"/>
</dbReference>
<dbReference type="RefSeq" id="XP_064849690.1">
    <property type="nucleotide sequence ID" value="XM_064993618.1"/>
</dbReference>
<evidence type="ECO:0000259" key="4">
    <source>
        <dbReference type="PROSITE" id="PS50102"/>
    </source>
</evidence>
<feature type="compositionally biased region" description="Basic residues" evidence="3">
    <location>
        <begin position="117"/>
        <end position="126"/>
    </location>
</feature>
<feature type="compositionally biased region" description="Acidic residues" evidence="3">
    <location>
        <begin position="284"/>
        <end position="293"/>
    </location>
</feature>
<organism evidence="5 6">
    <name type="scientific">Saccharomycopsis crataegensis</name>
    <dbReference type="NCBI Taxonomy" id="43959"/>
    <lineage>
        <taxon>Eukaryota</taxon>
        <taxon>Fungi</taxon>
        <taxon>Dikarya</taxon>
        <taxon>Ascomycota</taxon>
        <taxon>Saccharomycotina</taxon>
        <taxon>Saccharomycetes</taxon>
        <taxon>Saccharomycopsidaceae</taxon>
        <taxon>Saccharomycopsis</taxon>
    </lineage>
</organism>
<feature type="domain" description="RRM" evidence="4">
    <location>
        <begin position="27"/>
        <end position="107"/>
    </location>
</feature>
<name>A0AAV5QE26_9ASCO</name>
<comment type="caution">
    <text evidence="5">The sequence shown here is derived from an EMBL/GenBank/DDBJ whole genome shotgun (WGS) entry which is preliminary data.</text>
</comment>
<evidence type="ECO:0000256" key="2">
    <source>
        <dbReference type="PROSITE-ProRule" id="PRU00176"/>
    </source>
</evidence>
<dbReference type="InterPro" id="IPR012677">
    <property type="entry name" value="Nucleotide-bd_a/b_plait_sf"/>
</dbReference>
<dbReference type="InterPro" id="IPR050374">
    <property type="entry name" value="RRT5_SRSF_SR"/>
</dbReference>
<feature type="compositionally biased region" description="Basic and acidic residues" evidence="3">
    <location>
        <begin position="146"/>
        <end position="157"/>
    </location>
</feature>
<dbReference type="SMART" id="SM00360">
    <property type="entry name" value="RRM"/>
    <property type="match status" value="2"/>
</dbReference>
<dbReference type="PANTHER" id="PTHR23003">
    <property type="entry name" value="RNA RECOGNITION MOTIF RRM DOMAIN CONTAINING PROTEIN"/>
    <property type="match status" value="1"/>
</dbReference>
<dbReference type="EMBL" id="BTFZ01000001">
    <property type="protein sequence ID" value="GMM32690.1"/>
    <property type="molecule type" value="Genomic_DNA"/>
</dbReference>
<dbReference type="GO" id="GO:0003729">
    <property type="term" value="F:mRNA binding"/>
    <property type="evidence" value="ECO:0007669"/>
    <property type="project" value="TreeGrafter"/>
</dbReference>
<evidence type="ECO:0000256" key="3">
    <source>
        <dbReference type="SAM" id="MobiDB-lite"/>
    </source>
</evidence>
<dbReference type="GO" id="GO:0005737">
    <property type="term" value="C:cytoplasm"/>
    <property type="evidence" value="ECO:0007669"/>
    <property type="project" value="TreeGrafter"/>
</dbReference>
<reference evidence="5 6" key="1">
    <citation type="journal article" date="2023" name="Elife">
        <title>Identification of key yeast species and microbe-microbe interactions impacting larval growth of Drosophila in the wild.</title>
        <authorList>
            <person name="Mure A."/>
            <person name="Sugiura Y."/>
            <person name="Maeda R."/>
            <person name="Honda K."/>
            <person name="Sakurai N."/>
            <person name="Takahashi Y."/>
            <person name="Watada M."/>
            <person name="Katoh T."/>
            <person name="Gotoh A."/>
            <person name="Gotoh Y."/>
            <person name="Taniguchi I."/>
            <person name="Nakamura K."/>
            <person name="Hayashi T."/>
            <person name="Katayama T."/>
            <person name="Uemura T."/>
            <person name="Hattori Y."/>
        </authorList>
    </citation>
    <scope>NUCLEOTIDE SEQUENCE [LARGE SCALE GENOMIC DNA]</scope>
    <source>
        <strain evidence="5 6">SC-9</strain>
    </source>
</reference>
<feature type="region of interest" description="Disordered" evidence="3">
    <location>
        <begin position="108"/>
        <end position="178"/>
    </location>
</feature>
<evidence type="ECO:0000256" key="1">
    <source>
        <dbReference type="ARBA" id="ARBA00022884"/>
    </source>
</evidence>
<evidence type="ECO:0000313" key="6">
    <source>
        <dbReference type="Proteomes" id="UP001360560"/>
    </source>
</evidence>
<keyword evidence="1 2" id="KW-0694">RNA-binding</keyword>
<keyword evidence="6" id="KW-1185">Reference proteome</keyword>
<dbReference type="PROSITE" id="PS50102">
    <property type="entry name" value="RRM"/>
    <property type="match status" value="2"/>
</dbReference>